<dbReference type="Gene3D" id="4.10.60.10">
    <property type="entry name" value="Zinc finger, CCHC-type"/>
    <property type="match status" value="1"/>
</dbReference>
<dbReference type="AlphaFoldDB" id="A0A673V210"/>
<evidence type="ECO:0000313" key="10">
    <source>
        <dbReference type="Proteomes" id="UP000472268"/>
    </source>
</evidence>
<dbReference type="Pfam" id="PF02093">
    <property type="entry name" value="Gag_p30"/>
    <property type="match status" value="1"/>
</dbReference>
<dbReference type="InterPro" id="IPR036875">
    <property type="entry name" value="Znf_CCHC_sf"/>
</dbReference>
<evidence type="ECO:0000259" key="7">
    <source>
        <dbReference type="Pfam" id="PF01140"/>
    </source>
</evidence>
<evidence type="ECO:0000256" key="5">
    <source>
        <dbReference type="SAM" id="Coils"/>
    </source>
</evidence>
<keyword evidence="3" id="KW-1043">Host membrane</keyword>
<dbReference type="GO" id="GO:0019068">
    <property type="term" value="P:virion assembly"/>
    <property type="evidence" value="ECO:0007669"/>
    <property type="project" value="InterPro"/>
</dbReference>
<dbReference type="InterPro" id="IPR008919">
    <property type="entry name" value="Retrov_capsid_N"/>
</dbReference>
<dbReference type="InterPro" id="IPR000840">
    <property type="entry name" value="G_retro_matrix"/>
</dbReference>
<dbReference type="Proteomes" id="UP000472268">
    <property type="component" value="Chromosome 9"/>
</dbReference>
<feature type="coiled-coil region" evidence="5">
    <location>
        <begin position="395"/>
        <end position="422"/>
    </location>
</feature>
<feature type="region of interest" description="Disordered" evidence="6">
    <location>
        <begin position="439"/>
        <end position="466"/>
    </location>
</feature>
<dbReference type="SUPFAM" id="SSF57756">
    <property type="entry name" value="Retrovirus zinc finger-like domains"/>
    <property type="match status" value="1"/>
</dbReference>
<dbReference type="GO" id="GO:0008270">
    <property type="term" value="F:zinc ion binding"/>
    <property type="evidence" value="ECO:0007669"/>
    <property type="project" value="InterPro"/>
</dbReference>
<feature type="domain" description="Gamma-retroviral matrix protein" evidence="7">
    <location>
        <begin position="3"/>
        <end position="110"/>
    </location>
</feature>
<keyword evidence="4" id="KW-0472">Membrane</keyword>
<dbReference type="GO" id="GO:0003676">
    <property type="term" value="F:nucleic acid binding"/>
    <property type="evidence" value="ECO:0007669"/>
    <property type="project" value="InterPro"/>
</dbReference>
<evidence type="ECO:0000256" key="2">
    <source>
        <dbReference type="ARBA" id="ARBA00022511"/>
    </source>
</evidence>
<keyword evidence="10" id="KW-1185">Reference proteome</keyword>
<feature type="compositionally biased region" description="Pro residues" evidence="6">
    <location>
        <begin position="143"/>
        <end position="160"/>
    </location>
</feature>
<name>A0A673V210_SURSU</name>
<dbReference type="InterPro" id="IPR003036">
    <property type="entry name" value="Gag_P30"/>
</dbReference>
<dbReference type="SUPFAM" id="SSF47943">
    <property type="entry name" value="Retrovirus capsid protein, N-terminal core domain"/>
    <property type="match status" value="1"/>
</dbReference>
<accession>A0A673V210</accession>
<dbReference type="Gene3D" id="1.10.375.10">
    <property type="entry name" value="Human Immunodeficiency Virus Type 1 Capsid Protein"/>
    <property type="match status" value="1"/>
</dbReference>
<feature type="region of interest" description="Disordered" evidence="6">
    <location>
        <begin position="138"/>
        <end position="198"/>
    </location>
</feature>
<dbReference type="InterPro" id="IPR036946">
    <property type="entry name" value="G_retro_matrix_sf"/>
</dbReference>
<proteinExistence type="predicted"/>
<dbReference type="Gene3D" id="1.10.150.180">
    <property type="entry name" value="Gamma-retroviral matrix domain"/>
    <property type="match status" value="1"/>
</dbReference>
<dbReference type="Pfam" id="PF01140">
    <property type="entry name" value="Gag_MA"/>
    <property type="match status" value="1"/>
</dbReference>
<reference evidence="9" key="2">
    <citation type="submission" date="2025-08" db="UniProtKB">
        <authorList>
            <consortium name="Ensembl"/>
        </authorList>
    </citation>
    <scope>IDENTIFICATION</scope>
</reference>
<reference evidence="9 10" key="1">
    <citation type="submission" date="2019-05" db="EMBL/GenBank/DDBJ databases">
        <title>A Chromosome-scale Meerkat (S. suricatta) Genome Assembly.</title>
        <authorList>
            <person name="Dudchenko O."/>
            <person name="Lieberman Aiden E."/>
            <person name="Tung J."/>
            <person name="Barreiro L.B."/>
            <person name="Clutton-Brock T.H."/>
        </authorList>
    </citation>
    <scope>NUCLEOTIDE SEQUENCE [LARGE SCALE GENOMIC DNA]</scope>
</reference>
<evidence type="ECO:0000256" key="1">
    <source>
        <dbReference type="ARBA" id="ARBA00004165"/>
    </source>
</evidence>
<feature type="domain" description="Core shell protein Gag P30" evidence="8">
    <location>
        <begin position="208"/>
        <end position="407"/>
    </location>
</feature>
<evidence type="ECO:0000259" key="8">
    <source>
        <dbReference type="Pfam" id="PF02093"/>
    </source>
</evidence>
<evidence type="ECO:0000256" key="6">
    <source>
        <dbReference type="SAM" id="MobiDB-lite"/>
    </source>
</evidence>
<dbReference type="PANTHER" id="PTHR33166">
    <property type="entry name" value="GAG_P30 DOMAIN-CONTAINING PROTEIN"/>
    <property type="match status" value="1"/>
</dbReference>
<keyword evidence="5" id="KW-0175">Coiled coil</keyword>
<dbReference type="InterPro" id="IPR010999">
    <property type="entry name" value="Retrovr_matrix"/>
</dbReference>
<dbReference type="InterPro" id="IPR050462">
    <property type="entry name" value="Retroviral_Gag-Pol_poly"/>
</dbReference>
<dbReference type="Ensembl" id="ENSSSUT00005031399.1">
    <property type="protein sequence ID" value="ENSSSUP00005027485.1"/>
    <property type="gene ID" value="ENSSSUG00005017783.1"/>
</dbReference>
<evidence type="ECO:0000313" key="9">
    <source>
        <dbReference type="Ensembl" id="ENSSSUP00005027485.1"/>
    </source>
</evidence>
<sequence length="495" mass="55889">MGKSASKPLDLVLLHFKEVRVRAHSLSPGVEMGKMTMFCTSKWPASESGWPPKGTFHLPIIEAIEERVYQRMGGHPGQIPYIVVWKDLVPNPPIWVKPFLPPVSPQVLVARTPEEEKPRRTMTSPSASPYPVLQEGADEDLLFPPPPYRPPLNPSEPAPSPSIEGGPAYGTRSRRGTTPDSTVFPLRAMGPIDEAGNQPHHYWPFASSDLYNWRSQTSPYSENPKGLIGLLETVLFTHQPTWDDCQQLLQVLFTTEEREWILLEARKLVPGPTGVPTMNPADIDAGFPLVRPNWDYNPGEGEEHLKVYRQALLAGVKAAARRPTNLTRVYDIRQEADESPAAFLERVMEAFRQFTPFGPEHADHKSTVVMAFINQATPDIKKKLQKVERLGEKTLRDLVETAERVYNNRDSAEEKQVKAEKRQNRDLARVLLALTANPEDRHHQLKKIAGRRGQGRDPERRRTPIGKNQCTCCKEEGHWLRACPRRKSFAGEDSD</sequence>
<evidence type="ECO:0000256" key="3">
    <source>
        <dbReference type="ARBA" id="ARBA00022870"/>
    </source>
</evidence>
<organism evidence="9 10">
    <name type="scientific">Suricata suricatta</name>
    <name type="common">Meerkat</name>
    <dbReference type="NCBI Taxonomy" id="37032"/>
    <lineage>
        <taxon>Eukaryota</taxon>
        <taxon>Metazoa</taxon>
        <taxon>Chordata</taxon>
        <taxon>Craniata</taxon>
        <taxon>Vertebrata</taxon>
        <taxon>Euteleostomi</taxon>
        <taxon>Mammalia</taxon>
        <taxon>Eutheria</taxon>
        <taxon>Laurasiatheria</taxon>
        <taxon>Carnivora</taxon>
        <taxon>Feliformia</taxon>
        <taxon>Herpestidae</taxon>
        <taxon>Suricata</taxon>
    </lineage>
</organism>
<dbReference type="SUPFAM" id="SSF47836">
    <property type="entry name" value="Retroviral matrix proteins"/>
    <property type="match status" value="1"/>
</dbReference>
<dbReference type="OMA" id="WERENRT"/>
<feature type="region of interest" description="Disordered" evidence="6">
    <location>
        <begin position="112"/>
        <end position="131"/>
    </location>
</feature>
<evidence type="ECO:0008006" key="11">
    <source>
        <dbReference type="Google" id="ProtNLM"/>
    </source>
</evidence>
<keyword evidence="2" id="KW-1032">Host cell membrane</keyword>
<protein>
    <recommendedName>
        <fullName evidence="11">CCHC-type domain-containing protein</fullName>
    </recommendedName>
</protein>
<reference evidence="9" key="3">
    <citation type="submission" date="2025-09" db="UniProtKB">
        <authorList>
            <consortium name="Ensembl"/>
        </authorList>
    </citation>
    <scope>IDENTIFICATION</scope>
</reference>
<comment type="subcellular location">
    <subcellularLocation>
        <location evidence="1">Host cell membrane</location>
    </subcellularLocation>
</comment>
<evidence type="ECO:0000256" key="4">
    <source>
        <dbReference type="ARBA" id="ARBA00023136"/>
    </source>
</evidence>